<dbReference type="GeneID" id="20242610"/>
<dbReference type="KEGG" id="lgi:LOTGIDRAFT_174077"/>
<dbReference type="RefSeq" id="XP_009050655.1">
    <property type="nucleotide sequence ID" value="XM_009052407.1"/>
</dbReference>
<feature type="compositionally biased region" description="Basic and acidic residues" evidence="1">
    <location>
        <begin position="78"/>
        <end position="100"/>
    </location>
</feature>
<reference evidence="2 3" key="1">
    <citation type="journal article" date="2013" name="Nature">
        <title>Insights into bilaterian evolution from three spiralian genomes.</title>
        <authorList>
            <person name="Simakov O."/>
            <person name="Marletaz F."/>
            <person name="Cho S.J."/>
            <person name="Edsinger-Gonzales E."/>
            <person name="Havlak P."/>
            <person name="Hellsten U."/>
            <person name="Kuo D.H."/>
            <person name="Larsson T."/>
            <person name="Lv J."/>
            <person name="Arendt D."/>
            <person name="Savage R."/>
            <person name="Osoegawa K."/>
            <person name="de Jong P."/>
            <person name="Grimwood J."/>
            <person name="Chapman J.A."/>
            <person name="Shapiro H."/>
            <person name="Aerts A."/>
            <person name="Otillar R.P."/>
            <person name="Terry A.Y."/>
            <person name="Boore J.L."/>
            <person name="Grigoriev I.V."/>
            <person name="Lindberg D.R."/>
            <person name="Seaver E.C."/>
            <person name="Weisblat D.A."/>
            <person name="Putnam N.H."/>
            <person name="Rokhsar D.S."/>
        </authorList>
    </citation>
    <scope>NUCLEOTIDE SEQUENCE [LARGE SCALE GENOMIC DNA]</scope>
</reference>
<name>V4A418_LOTGI</name>
<gene>
    <name evidence="2" type="ORF">LOTGIDRAFT_174077</name>
</gene>
<evidence type="ECO:0000313" key="2">
    <source>
        <dbReference type="EMBL" id="ESO98658.1"/>
    </source>
</evidence>
<dbReference type="Proteomes" id="UP000030746">
    <property type="component" value="Unassembled WGS sequence"/>
</dbReference>
<feature type="region of interest" description="Disordered" evidence="1">
    <location>
        <begin position="78"/>
        <end position="107"/>
    </location>
</feature>
<dbReference type="AlphaFoldDB" id="V4A418"/>
<dbReference type="HOGENOM" id="CLU_2212909_0_0_1"/>
<dbReference type="EMBL" id="KB201224">
    <property type="protein sequence ID" value="ESO98658.1"/>
    <property type="molecule type" value="Genomic_DNA"/>
</dbReference>
<organism evidence="2 3">
    <name type="scientific">Lottia gigantea</name>
    <name type="common">Giant owl limpet</name>
    <dbReference type="NCBI Taxonomy" id="225164"/>
    <lineage>
        <taxon>Eukaryota</taxon>
        <taxon>Metazoa</taxon>
        <taxon>Spiralia</taxon>
        <taxon>Lophotrochozoa</taxon>
        <taxon>Mollusca</taxon>
        <taxon>Gastropoda</taxon>
        <taxon>Patellogastropoda</taxon>
        <taxon>Lottioidea</taxon>
        <taxon>Lottiidae</taxon>
        <taxon>Lottia</taxon>
    </lineage>
</organism>
<dbReference type="CTD" id="20242610"/>
<protein>
    <submittedName>
        <fullName evidence="2">Uncharacterized protein</fullName>
    </submittedName>
</protein>
<accession>V4A418</accession>
<keyword evidence="3" id="KW-1185">Reference proteome</keyword>
<sequence length="107" mass="12868">MEGLGANCNKSAYPIWKQELKIKRFHRSMLVLNPGSPSIIVLHFNCENVRLKPMRSTDRMVTDYFYLGRGEELREELREEQEKNWRRTGEEQEKNWRRTGEGIQRNR</sequence>
<evidence type="ECO:0000313" key="3">
    <source>
        <dbReference type="Proteomes" id="UP000030746"/>
    </source>
</evidence>
<evidence type="ECO:0000256" key="1">
    <source>
        <dbReference type="SAM" id="MobiDB-lite"/>
    </source>
</evidence>
<proteinExistence type="predicted"/>